<evidence type="ECO:0000256" key="10">
    <source>
        <dbReference type="ARBA" id="ARBA00022741"/>
    </source>
</evidence>
<evidence type="ECO:0000256" key="14">
    <source>
        <dbReference type="ARBA" id="ARBA00022989"/>
    </source>
</evidence>
<keyword evidence="12" id="KW-0460">Magnesium</keyword>
<dbReference type="InterPro" id="IPR004014">
    <property type="entry name" value="ATPase_P-typ_cation-transptr_N"/>
</dbReference>
<dbReference type="PROSITE" id="PS00154">
    <property type="entry name" value="ATPASE_E1_E2"/>
    <property type="match status" value="1"/>
</dbReference>
<dbReference type="GO" id="GO:0016887">
    <property type="term" value="F:ATP hydrolysis activity"/>
    <property type="evidence" value="ECO:0007669"/>
    <property type="project" value="InterPro"/>
</dbReference>
<dbReference type="SMART" id="SM00831">
    <property type="entry name" value="Cation_ATPase_N"/>
    <property type="match status" value="1"/>
</dbReference>
<evidence type="ECO:0000256" key="3">
    <source>
        <dbReference type="ARBA" id="ARBA00008746"/>
    </source>
</evidence>
<reference evidence="20 21" key="1">
    <citation type="submission" date="2016-02" db="EMBL/GenBank/DDBJ databases">
        <authorList>
            <person name="Wen L."/>
            <person name="He K."/>
            <person name="Yang H."/>
        </authorList>
    </citation>
    <scope>NUCLEOTIDE SEQUENCE [LARGE SCALE GENOMIC DNA]</scope>
    <source>
        <strain evidence="20">Trichococcus palustris</strain>
    </source>
</reference>
<feature type="transmembrane region" description="Helical" evidence="18">
    <location>
        <begin position="271"/>
        <end position="289"/>
    </location>
</feature>
<evidence type="ECO:0000256" key="17">
    <source>
        <dbReference type="ARBA" id="ARBA00047295"/>
    </source>
</evidence>
<evidence type="ECO:0000256" key="4">
    <source>
        <dbReference type="ARBA" id="ARBA00012786"/>
    </source>
</evidence>
<comment type="similarity">
    <text evidence="3">Belongs to the cation transport ATPase (P-type) (TC 3.A.3) family. Type IIIB subfamily.</text>
</comment>
<dbReference type="SFLD" id="SFLDS00003">
    <property type="entry name" value="Haloacid_Dehalogenase"/>
    <property type="match status" value="1"/>
</dbReference>
<dbReference type="InterPro" id="IPR006068">
    <property type="entry name" value="ATPase_P-typ_cation-transptr_C"/>
</dbReference>
<dbReference type="GO" id="GO:0015444">
    <property type="term" value="F:P-type magnesium transporter activity"/>
    <property type="evidence" value="ECO:0007669"/>
    <property type="project" value="UniProtKB-EC"/>
</dbReference>
<dbReference type="STRING" id="140314.SAMN04488076_11851"/>
<evidence type="ECO:0000256" key="9">
    <source>
        <dbReference type="ARBA" id="ARBA00022692"/>
    </source>
</evidence>
<evidence type="ECO:0000256" key="18">
    <source>
        <dbReference type="SAM" id="Phobius"/>
    </source>
</evidence>
<dbReference type="SFLD" id="SFLDF00027">
    <property type="entry name" value="p-type_atpase"/>
    <property type="match status" value="1"/>
</dbReference>
<dbReference type="SUPFAM" id="SSF81665">
    <property type="entry name" value="Calcium ATPase, transmembrane domain M"/>
    <property type="match status" value="1"/>
</dbReference>
<organism evidence="20 21">
    <name type="scientific">Trichococcus palustris</name>
    <dbReference type="NCBI Taxonomy" id="140314"/>
    <lineage>
        <taxon>Bacteria</taxon>
        <taxon>Bacillati</taxon>
        <taxon>Bacillota</taxon>
        <taxon>Bacilli</taxon>
        <taxon>Lactobacillales</taxon>
        <taxon>Carnobacteriaceae</taxon>
        <taxon>Trichococcus</taxon>
    </lineage>
</organism>
<keyword evidence="14 18" id="KW-1133">Transmembrane helix</keyword>
<keyword evidence="13" id="KW-1278">Translocase</keyword>
<evidence type="ECO:0000256" key="13">
    <source>
        <dbReference type="ARBA" id="ARBA00022967"/>
    </source>
</evidence>
<dbReference type="Pfam" id="PF00689">
    <property type="entry name" value="Cation_ATPase_C"/>
    <property type="match status" value="1"/>
</dbReference>
<gene>
    <name evidence="20" type="ORF">Tpal_3</name>
</gene>
<feature type="domain" description="Cation-transporting P-type ATPase N-terminal" evidence="19">
    <location>
        <begin position="31"/>
        <end position="104"/>
    </location>
</feature>
<dbReference type="InterPro" id="IPR023299">
    <property type="entry name" value="ATPase_P-typ_cyto_dom_N"/>
</dbReference>
<evidence type="ECO:0000256" key="8">
    <source>
        <dbReference type="ARBA" id="ARBA00022553"/>
    </source>
</evidence>
<evidence type="ECO:0000256" key="7">
    <source>
        <dbReference type="ARBA" id="ARBA00022519"/>
    </source>
</evidence>
<evidence type="ECO:0000256" key="15">
    <source>
        <dbReference type="ARBA" id="ARBA00023136"/>
    </source>
</evidence>
<dbReference type="AlphaFoldDB" id="A0A143Y2G2"/>
<dbReference type="InterPro" id="IPR023298">
    <property type="entry name" value="ATPase_P-typ_TM_dom_sf"/>
</dbReference>
<sequence>MEMADIKHLIREKANLQEAYRNEDLEGKYKHFSAAELSDLYQELQSGEKGLATVEAGARLTKYGRNLTTDEADIPWYRFLAKSFIDEFIIVLLVLAVVSFFLQDALGAGIILLLAIISASIRFFQDYSSYQTSQKLKAMMHISVMVRRDEKPVKVNIEDITLGDVVELNVGSFIPADLRIIAATNLFLAQSVFTGEAVPVEKRSLEPDESKNSVELDNIALMGSSVISGSGLGMVVLVGKNTYLGHISHIAEEVKTKTNFDVGIDRVTSTLLKYIAAIVLLVFFINGIVKKDWLNAFMFSISVAVGMTPGMLPMIVNGTLAKGAKFLAQKKTIVKNMSAIQNLGAIDILCTDKTGTLTVDNISLQVYLNASGNEDKEVLEYAYLNSYFTTGSKNLIDRAILSFGETHHISDDVKEYTCVDEIPFDYDRKRVSIVVQHNTEKNHRIITKGAIEEILKVATTMDMDGKIVPLSDEAKEKVMAISDRLNEQGMHVVALAEKTEYIGIDAFSVKDESEMTFVGFVGFFDPPKPDVKDAIEGLYAAGVDVKVLTGDAPIVAQHICAQVGMKSTAVMLGTTVEQMSDEELAKEIEEYAIFARLAPLQKQRVVLAFRKNGHVVGYMGDGVNDAPSLRVADVGISVDSATDVAKEASDIILLEKSLSVLKDGIYEGRRIYGNIMKYMKMALSSNFGNSFSVLVASIFLPFLPMIPIQILIQNLIYDISQIAIPWDNVDPEFIEKPKKWDTKGLGHFMNTMGITSSVFDVVTFYCLWYLLGYNGAAKEAFFQTGWFMEGLISQTLIVHFIRTSKIAFIQSRADSRLLLTTGIAIVAAILVPVLLHSIAAFHFVAMPKEYFLFLLGILLMYAISIELVKKVYIRKYKEWL</sequence>
<evidence type="ECO:0000313" key="21">
    <source>
        <dbReference type="Proteomes" id="UP000242754"/>
    </source>
</evidence>
<evidence type="ECO:0000256" key="16">
    <source>
        <dbReference type="ARBA" id="ARBA00029806"/>
    </source>
</evidence>
<comment type="subcellular location">
    <subcellularLocation>
        <location evidence="2">Cell inner membrane</location>
        <topology evidence="2">Multi-pass membrane protein</topology>
    </subcellularLocation>
</comment>
<feature type="transmembrane region" description="Helical" evidence="18">
    <location>
        <begin position="850"/>
        <end position="868"/>
    </location>
</feature>
<keyword evidence="15 18" id="KW-0472">Membrane</keyword>
<dbReference type="Proteomes" id="UP000242754">
    <property type="component" value="Unassembled WGS sequence"/>
</dbReference>
<dbReference type="Pfam" id="PF00690">
    <property type="entry name" value="Cation_ATPase_N"/>
    <property type="match status" value="1"/>
</dbReference>
<comment type="function">
    <text evidence="1">Mediates magnesium influx to the cytosol.</text>
</comment>
<dbReference type="GO" id="GO:0005524">
    <property type="term" value="F:ATP binding"/>
    <property type="evidence" value="ECO:0007669"/>
    <property type="project" value="UniProtKB-KW"/>
</dbReference>
<name>A0A143Y2G2_9LACT</name>
<dbReference type="InterPro" id="IPR036412">
    <property type="entry name" value="HAD-like_sf"/>
</dbReference>
<dbReference type="EC" id="7.2.2.14" evidence="4"/>
<feature type="transmembrane region" description="Helical" evidence="18">
    <location>
        <begin position="84"/>
        <end position="102"/>
    </location>
</feature>
<evidence type="ECO:0000256" key="11">
    <source>
        <dbReference type="ARBA" id="ARBA00022840"/>
    </source>
</evidence>
<keyword evidence="11" id="KW-0067">ATP-binding</keyword>
<keyword evidence="10" id="KW-0547">Nucleotide-binding</keyword>
<dbReference type="NCBIfam" id="TIGR01524">
    <property type="entry name" value="ATPase-IIIB_Mg"/>
    <property type="match status" value="1"/>
</dbReference>
<dbReference type="Pfam" id="PF00122">
    <property type="entry name" value="E1-E2_ATPase"/>
    <property type="match status" value="1"/>
</dbReference>
<evidence type="ECO:0000256" key="2">
    <source>
        <dbReference type="ARBA" id="ARBA00004429"/>
    </source>
</evidence>
<feature type="transmembrane region" description="Helical" evidence="18">
    <location>
        <begin position="748"/>
        <end position="771"/>
    </location>
</feature>
<dbReference type="SFLD" id="SFLDG00002">
    <property type="entry name" value="C1.7:_P-type_atpase_like"/>
    <property type="match status" value="1"/>
</dbReference>
<dbReference type="CDD" id="cd02077">
    <property type="entry name" value="P-type_ATPase_Mg"/>
    <property type="match status" value="1"/>
</dbReference>
<feature type="transmembrane region" description="Helical" evidence="18">
    <location>
        <begin position="296"/>
        <end position="316"/>
    </location>
</feature>
<feature type="transmembrane region" description="Helical" evidence="18">
    <location>
        <begin position="691"/>
        <end position="712"/>
    </location>
</feature>
<protein>
    <recommendedName>
        <fullName evidence="5">Magnesium-transporting ATPase, P-type 1</fullName>
        <ecNumber evidence="4">7.2.2.14</ecNumber>
    </recommendedName>
    <alternativeName>
        <fullName evidence="16">Mg(2+) transport ATPase, P-type 1</fullName>
    </alternativeName>
</protein>
<keyword evidence="7" id="KW-0997">Cell inner membrane</keyword>
<dbReference type="Pfam" id="PF13246">
    <property type="entry name" value="Cation_ATPase"/>
    <property type="match status" value="1"/>
</dbReference>
<dbReference type="EMBL" id="FJNE01000001">
    <property type="protein sequence ID" value="CZQ79818.1"/>
    <property type="molecule type" value="Genomic_DNA"/>
</dbReference>
<dbReference type="InterPro" id="IPR008250">
    <property type="entry name" value="ATPase_P-typ_transduc_dom_A_sf"/>
</dbReference>
<keyword evidence="9 18" id="KW-0812">Transmembrane</keyword>
<evidence type="ECO:0000256" key="6">
    <source>
        <dbReference type="ARBA" id="ARBA00022475"/>
    </source>
</evidence>
<evidence type="ECO:0000256" key="12">
    <source>
        <dbReference type="ARBA" id="ARBA00022842"/>
    </source>
</evidence>
<dbReference type="GO" id="GO:0005886">
    <property type="term" value="C:plasma membrane"/>
    <property type="evidence" value="ECO:0007669"/>
    <property type="project" value="UniProtKB-SubCell"/>
</dbReference>
<keyword evidence="21" id="KW-1185">Reference proteome</keyword>
<accession>A0A143Y2G2</accession>
<dbReference type="InterPro" id="IPR044492">
    <property type="entry name" value="P_typ_ATPase_HD_dom"/>
</dbReference>
<dbReference type="InterPro" id="IPR006415">
    <property type="entry name" value="P-type_ATPase_IIIB"/>
</dbReference>
<dbReference type="Gene3D" id="3.40.1110.10">
    <property type="entry name" value="Calcium-transporting ATPase, cytoplasmic domain N"/>
    <property type="match status" value="1"/>
</dbReference>
<evidence type="ECO:0000259" key="19">
    <source>
        <dbReference type="SMART" id="SM00831"/>
    </source>
</evidence>
<proteinExistence type="inferred from homology"/>
<dbReference type="InterPro" id="IPR023214">
    <property type="entry name" value="HAD_sf"/>
</dbReference>
<keyword evidence="6" id="KW-1003">Cell membrane</keyword>
<dbReference type="PRINTS" id="PR01836">
    <property type="entry name" value="MGATPASE"/>
</dbReference>
<feature type="transmembrane region" description="Helical" evidence="18">
    <location>
        <begin position="108"/>
        <end position="125"/>
    </location>
</feature>
<dbReference type="PANTHER" id="PTHR42861">
    <property type="entry name" value="CALCIUM-TRANSPORTING ATPASE"/>
    <property type="match status" value="1"/>
</dbReference>
<dbReference type="Gene3D" id="2.70.150.10">
    <property type="entry name" value="Calcium-transporting ATPase, cytoplasmic transduction domain A"/>
    <property type="match status" value="1"/>
</dbReference>
<dbReference type="SUPFAM" id="SSF81653">
    <property type="entry name" value="Calcium ATPase, transduction domain A"/>
    <property type="match status" value="1"/>
</dbReference>
<evidence type="ECO:0000256" key="1">
    <source>
        <dbReference type="ARBA" id="ARBA00003954"/>
    </source>
</evidence>
<evidence type="ECO:0000256" key="5">
    <source>
        <dbReference type="ARBA" id="ARBA00013555"/>
    </source>
</evidence>
<dbReference type="InterPro" id="IPR059000">
    <property type="entry name" value="ATPase_P-type_domA"/>
</dbReference>
<dbReference type="SUPFAM" id="SSF56784">
    <property type="entry name" value="HAD-like"/>
    <property type="match status" value="1"/>
</dbReference>
<dbReference type="Gene3D" id="1.20.1110.10">
    <property type="entry name" value="Calcium-transporting ATPase, transmembrane domain"/>
    <property type="match status" value="1"/>
</dbReference>
<dbReference type="InterPro" id="IPR018303">
    <property type="entry name" value="ATPase_P-typ_P_site"/>
</dbReference>
<evidence type="ECO:0000313" key="20">
    <source>
        <dbReference type="EMBL" id="CZQ79818.1"/>
    </source>
</evidence>
<keyword evidence="8" id="KW-0597">Phosphoprotein</keyword>
<dbReference type="InterPro" id="IPR001757">
    <property type="entry name" value="P_typ_ATPase"/>
</dbReference>
<feature type="transmembrane region" description="Helical" evidence="18">
    <location>
        <begin position="822"/>
        <end position="844"/>
    </location>
</feature>
<comment type="catalytic activity">
    <reaction evidence="17">
        <text>Mg(2+)(out) + ATP + H2O = Mg(2+)(in) + ADP + phosphate + H(+)</text>
        <dbReference type="Rhea" id="RHEA:10260"/>
        <dbReference type="ChEBI" id="CHEBI:15377"/>
        <dbReference type="ChEBI" id="CHEBI:15378"/>
        <dbReference type="ChEBI" id="CHEBI:18420"/>
        <dbReference type="ChEBI" id="CHEBI:30616"/>
        <dbReference type="ChEBI" id="CHEBI:43474"/>
        <dbReference type="ChEBI" id="CHEBI:456216"/>
        <dbReference type="EC" id="7.2.2.14"/>
    </reaction>
</comment>
<dbReference type="Gene3D" id="3.40.50.1000">
    <property type="entry name" value="HAD superfamily/HAD-like"/>
    <property type="match status" value="1"/>
</dbReference>
<dbReference type="NCBIfam" id="TIGR01494">
    <property type="entry name" value="ATPase_P-type"/>
    <property type="match status" value="2"/>
</dbReference>